<dbReference type="InterPro" id="IPR056924">
    <property type="entry name" value="SH3_Tf2-1"/>
</dbReference>
<name>A0AAF0UFK0_SOLVR</name>
<evidence type="ECO:0008006" key="5">
    <source>
        <dbReference type="Google" id="ProtNLM"/>
    </source>
</evidence>
<feature type="domain" description="Chromo" evidence="1">
    <location>
        <begin position="26"/>
        <end position="73"/>
    </location>
</feature>
<evidence type="ECO:0000313" key="4">
    <source>
        <dbReference type="Proteomes" id="UP001234989"/>
    </source>
</evidence>
<keyword evidence="4" id="KW-1185">Reference proteome</keyword>
<evidence type="ECO:0000313" key="3">
    <source>
        <dbReference type="EMBL" id="WMV45265.1"/>
    </source>
</evidence>
<organism evidence="3 4">
    <name type="scientific">Solanum verrucosum</name>
    <dbReference type="NCBI Taxonomy" id="315347"/>
    <lineage>
        <taxon>Eukaryota</taxon>
        <taxon>Viridiplantae</taxon>
        <taxon>Streptophyta</taxon>
        <taxon>Embryophyta</taxon>
        <taxon>Tracheophyta</taxon>
        <taxon>Spermatophyta</taxon>
        <taxon>Magnoliopsida</taxon>
        <taxon>eudicotyledons</taxon>
        <taxon>Gunneridae</taxon>
        <taxon>Pentapetalae</taxon>
        <taxon>asterids</taxon>
        <taxon>lamiids</taxon>
        <taxon>Solanales</taxon>
        <taxon>Solanaceae</taxon>
        <taxon>Solanoideae</taxon>
        <taxon>Solaneae</taxon>
        <taxon>Solanum</taxon>
    </lineage>
</organism>
<dbReference type="Pfam" id="PF00385">
    <property type="entry name" value="Chromo"/>
    <property type="match status" value="1"/>
</dbReference>
<gene>
    <name evidence="3" type="ORF">MTR67_038650</name>
</gene>
<dbReference type="EMBL" id="CP133620">
    <property type="protein sequence ID" value="WMV45265.1"/>
    <property type="molecule type" value="Genomic_DNA"/>
</dbReference>
<feature type="domain" description="Tf2-1-like SH3-like" evidence="2">
    <location>
        <begin position="133"/>
        <end position="195"/>
    </location>
</feature>
<dbReference type="Proteomes" id="UP001234989">
    <property type="component" value="Chromosome 9"/>
</dbReference>
<dbReference type="PANTHER" id="PTHR46148:SF56">
    <property type="entry name" value="RETROTRANSPOSON PROTEIN"/>
    <property type="match status" value="1"/>
</dbReference>
<dbReference type="Pfam" id="PF24626">
    <property type="entry name" value="SH3_Tf2-1"/>
    <property type="match status" value="1"/>
</dbReference>
<accession>A0AAF0UFK0</accession>
<protein>
    <recommendedName>
        <fullName evidence="5">Chromo domain-containing protein</fullName>
    </recommendedName>
</protein>
<reference evidence="3" key="1">
    <citation type="submission" date="2023-08" db="EMBL/GenBank/DDBJ databases">
        <title>A de novo genome assembly of Solanum verrucosum Schlechtendal, a Mexican diploid species geographically isolated from the other diploid A-genome species in potato relatives.</title>
        <authorList>
            <person name="Hosaka K."/>
        </authorList>
    </citation>
    <scope>NUCLEOTIDE SEQUENCE</scope>
    <source>
        <tissue evidence="3">Young leaves</tissue>
    </source>
</reference>
<evidence type="ECO:0000259" key="2">
    <source>
        <dbReference type="Pfam" id="PF24626"/>
    </source>
</evidence>
<proteinExistence type="predicted"/>
<dbReference type="PANTHER" id="PTHR46148">
    <property type="entry name" value="CHROMO DOMAIN-CONTAINING PROTEIN"/>
    <property type="match status" value="1"/>
</dbReference>
<sequence>MGDPSLIIPTGDIGIKDNLSYEEIPVQILDRQVCKLRTMEVASVKVFWRNQFVEEATWEAEEDMKNRYPHLFDHVETSDQVNCRTRVIKAQFPNEPVTEWKSTLAVPKGHFVSSLKAGKLVSNGDLEFEVDYWVYLKVSPMNGVLRFGKKGKLSSWYVVPYRISKRIDNVAYELELPQELAEVHPVFHISMLKMCIGDPSLIIPTGDIGIRDNLSYDEITVQILNRQVRKLWTKEIASVKVLWIRLLRKLPGKMRRI</sequence>
<dbReference type="InterPro" id="IPR023780">
    <property type="entry name" value="Chromo_domain"/>
</dbReference>
<dbReference type="AlphaFoldDB" id="A0AAF0UFK0"/>
<evidence type="ECO:0000259" key="1">
    <source>
        <dbReference type="Pfam" id="PF00385"/>
    </source>
</evidence>